<dbReference type="RefSeq" id="WP_224040140.1">
    <property type="nucleotide sequence ID" value="NZ_CAJZAH010000001.1"/>
</dbReference>
<feature type="transmembrane region" description="Helical" evidence="2">
    <location>
        <begin position="109"/>
        <end position="128"/>
    </location>
</feature>
<dbReference type="Proteomes" id="UP000721236">
    <property type="component" value="Unassembled WGS sequence"/>
</dbReference>
<comment type="caution">
    <text evidence="3">The sequence shown here is derived from an EMBL/GenBank/DDBJ whole genome shotgun (WGS) entry which is preliminary data.</text>
</comment>
<evidence type="ECO:0000256" key="2">
    <source>
        <dbReference type="SAM" id="Phobius"/>
    </source>
</evidence>
<keyword evidence="2" id="KW-0472">Membrane</keyword>
<gene>
    <name evidence="3" type="ORF">LMG21510_01073</name>
</gene>
<keyword evidence="2" id="KW-1133">Transmembrane helix</keyword>
<evidence type="ECO:0000256" key="1">
    <source>
        <dbReference type="SAM" id="MobiDB-lite"/>
    </source>
</evidence>
<name>A0ABN7Y4Y5_9BURK</name>
<accession>A0ABN7Y4Y5</accession>
<dbReference type="EMBL" id="CAJZAH010000001">
    <property type="protein sequence ID" value="CAG9168440.1"/>
    <property type="molecule type" value="Genomic_DNA"/>
</dbReference>
<evidence type="ECO:0000313" key="3">
    <source>
        <dbReference type="EMBL" id="CAG9168440.1"/>
    </source>
</evidence>
<reference evidence="3 4" key="1">
    <citation type="submission" date="2021-08" db="EMBL/GenBank/DDBJ databases">
        <authorList>
            <person name="Peeters C."/>
        </authorList>
    </citation>
    <scope>NUCLEOTIDE SEQUENCE [LARGE SCALE GENOMIC DNA]</scope>
    <source>
        <strain evidence="3 4">LMG 21510</strain>
    </source>
</reference>
<sequence length="590" mass="62307">MLNANRVGPSEPVQYGDRRTGLNGRRHAAQAGHPEEEGLLRTEHGANRIAVVVPTDVRNLAWRAFYGIWSVVGLARTSARIALAARGTHGGTVAIVAGAGAVFAPVASLGLAAVESVLAAASFVATLIEKRRAGQALRTAERKQLDAIGALTRHLRSRRENEARHRQVSRPRLAAAAEDIVPDEAAADAPGEPQPSAAPDMQEVETDVLRRAARDAVLERALTAARHREGESAVLDAGLTLMRDTVVQSALVGSATAQTLKELAFDVAVGLKQATLSSTILGVAMGAAHIATGAVQLWRAVKNLFRQKGAIAAISAAKRRLLGGSDDVLSARERRHKQRIAANIGGGVLDAYTRSRQAHRASAIRTAIWSALRIIYGSSSASVGIASIVLLAGAASGGAAIPIVLAALSTAWLLFAGYKLIAGRRAQAREQRKAAGFAEAMKRMTGHADVARALQDCTLHDLHALPSLHRELDLDSNKYYRAALLARYLHIESETGKNTDVGLKEARVQASAALQLIGVPRELTHLLKRSSMEARYAWILGFLNGHDNRGLLETDPAVIAAVGATASVVVACDHDAGTDLVASSCVEPLA</sequence>
<feature type="region of interest" description="Disordered" evidence="1">
    <location>
        <begin position="156"/>
        <end position="175"/>
    </location>
</feature>
<feature type="transmembrane region" description="Helical" evidence="2">
    <location>
        <begin position="374"/>
        <end position="394"/>
    </location>
</feature>
<feature type="region of interest" description="Disordered" evidence="1">
    <location>
        <begin position="1"/>
        <end position="36"/>
    </location>
</feature>
<proteinExistence type="predicted"/>
<evidence type="ECO:0000313" key="4">
    <source>
        <dbReference type="Proteomes" id="UP000721236"/>
    </source>
</evidence>
<feature type="transmembrane region" description="Helical" evidence="2">
    <location>
        <begin position="400"/>
        <end position="422"/>
    </location>
</feature>
<keyword evidence="2" id="KW-0812">Transmembrane</keyword>
<organism evidence="3 4">
    <name type="scientific">Cupriavidus respiraculi</name>
    <dbReference type="NCBI Taxonomy" id="195930"/>
    <lineage>
        <taxon>Bacteria</taxon>
        <taxon>Pseudomonadati</taxon>
        <taxon>Pseudomonadota</taxon>
        <taxon>Betaproteobacteria</taxon>
        <taxon>Burkholderiales</taxon>
        <taxon>Burkholderiaceae</taxon>
        <taxon>Cupriavidus</taxon>
    </lineage>
</organism>
<feature type="transmembrane region" description="Helical" evidence="2">
    <location>
        <begin position="83"/>
        <end position="103"/>
    </location>
</feature>
<protein>
    <submittedName>
        <fullName evidence="3">Uncharacterized protein</fullName>
    </submittedName>
</protein>
<keyword evidence="4" id="KW-1185">Reference proteome</keyword>